<dbReference type="RefSeq" id="WP_199110984.1">
    <property type="nucleotide sequence ID" value="NZ_JAHWXQ010000004.1"/>
</dbReference>
<comment type="caution">
    <text evidence="1">The sequence shown here is derived from an EMBL/GenBank/DDBJ whole genome shotgun (WGS) entry which is preliminary data.</text>
</comment>
<reference evidence="1 2" key="1">
    <citation type="submission" date="2021-07" db="EMBL/GenBank/DDBJ databases">
        <authorList>
            <person name="Kim M.K."/>
        </authorList>
    </citation>
    <scope>NUCLEOTIDE SEQUENCE [LARGE SCALE GENOMIC DNA]</scope>
    <source>
        <strain evidence="1 2">HLY7-15</strain>
    </source>
</reference>
<accession>A0ABS6XFR8</accession>
<organism evidence="1 2">
    <name type="scientific">Pontibacter populi</name>
    <dbReference type="NCBI Taxonomy" id="890055"/>
    <lineage>
        <taxon>Bacteria</taxon>
        <taxon>Pseudomonadati</taxon>
        <taxon>Bacteroidota</taxon>
        <taxon>Cytophagia</taxon>
        <taxon>Cytophagales</taxon>
        <taxon>Hymenobacteraceae</taxon>
        <taxon>Pontibacter</taxon>
    </lineage>
</organism>
<sequence length="46" mass="5402">MIPVHEQDRFTWPYETIIPVNLEVSRFKLHLAVAMRKFTVFGLSAL</sequence>
<evidence type="ECO:0000313" key="1">
    <source>
        <dbReference type="EMBL" id="MBW3366363.1"/>
    </source>
</evidence>
<dbReference type="Proteomes" id="UP000774935">
    <property type="component" value="Unassembled WGS sequence"/>
</dbReference>
<gene>
    <name evidence="1" type="ORF">KYK27_14975</name>
</gene>
<name>A0ABS6XFR8_9BACT</name>
<dbReference type="EMBL" id="JAHWXQ010000004">
    <property type="protein sequence ID" value="MBW3366363.1"/>
    <property type="molecule type" value="Genomic_DNA"/>
</dbReference>
<proteinExistence type="predicted"/>
<protein>
    <submittedName>
        <fullName evidence="1">Uncharacterized protein</fullName>
    </submittedName>
</protein>
<evidence type="ECO:0000313" key="2">
    <source>
        <dbReference type="Proteomes" id="UP000774935"/>
    </source>
</evidence>
<keyword evidence="2" id="KW-1185">Reference proteome</keyword>